<dbReference type="OrthoDB" id="7873894at2"/>
<gene>
    <name evidence="2" type="ORF">NIG5292_00131</name>
</gene>
<dbReference type="AlphaFoldDB" id="A0A0U1NH92"/>
<evidence type="ECO:0000256" key="1">
    <source>
        <dbReference type="SAM" id="Phobius"/>
    </source>
</evidence>
<keyword evidence="1" id="KW-0472">Membrane</keyword>
<dbReference type="RefSeq" id="WP_048597411.1">
    <property type="nucleotide sequence ID" value="NZ_CVPC01000002.1"/>
</dbReference>
<feature type="transmembrane region" description="Helical" evidence="1">
    <location>
        <begin position="54"/>
        <end position="74"/>
    </location>
</feature>
<organism evidence="2 3">
    <name type="scientific">Nereida ignava</name>
    <dbReference type="NCBI Taxonomy" id="282199"/>
    <lineage>
        <taxon>Bacteria</taxon>
        <taxon>Pseudomonadati</taxon>
        <taxon>Pseudomonadota</taxon>
        <taxon>Alphaproteobacteria</taxon>
        <taxon>Rhodobacterales</taxon>
        <taxon>Roseobacteraceae</taxon>
        <taxon>Nereida</taxon>
    </lineage>
</organism>
<keyword evidence="1" id="KW-1133">Transmembrane helix</keyword>
<evidence type="ECO:0008006" key="4">
    <source>
        <dbReference type="Google" id="ProtNLM"/>
    </source>
</evidence>
<dbReference type="Proteomes" id="UP000048949">
    <property type="component" value="Unassembled WGS sequence"/>
</dbReference>
<keyword evidence="1" id="KW-0812">Transmembrane</keyword>
<name>A0A0U1NH92_9RHOB</name>
<dbReference type="STRING" id="282199.GCA_001049735_00131"/>
<proteinExistence type="predicted"/>
<sequence>MNEFAKDPFGVSELDCLPAQRINLHERMAALQFEMLSKRLDDLDSAMERLERRLWLIVFGVVGVILAQAFQSVLTVTPNLA</sequence>
<reference evidence="2 3" key="1">
    <citation type="submission" date="2015-04" db="EMBL/GenBank/DDBJ databases">
        <authorList>
            <person name="Syromyatnikov M.Y."/>
            <person name="Popov V.N."/>
        </authorList>
    </citation>
    <scope>NUCLEOTIDE SEQUENCE [LARGE SCALE GENOMIC DNA]</scope>
    <source>
        <strain evidence="2 3">CECT 5292</strain>
    </source>
</reference>
<evidence type="ECO:0000313" key="2">
    <source>
        <dbReference type="EMBL" id="CRK74106.1"/>
    </source>
</evidence>
<keyword evidence="3" id="KW-1185">Reference proteome</keyword>
<dbReference type="EMBL" id="CVQV01000002">
    <property type="protein sequence ID" value="CRK74106.1"/>
    <property type="molecule type" value="Genomic_DNA"/>
</dbReference>
<protein>
    <recommendedName>
        <fullName evidence="4">Gene transfer agent protein</fullName>
    </recommendedName>
</protein>
<accession>A0A0U1NH92</accession>
<evidence type="ECO:0000313" key="3">
    <source>
        <dbReference type="Proteomes" id="UP000048949"/>
    </source>
</evidence>